<gene>
    <name evidence="16" type="primary">ORF124</name>
    <name evidence="9" type="ORF">AngHV1_ORF124</name>
</gene>
<proteinExistence type="predicted"/>
<evidence type="ECO:0000256" key="5">
    <source>
        <dbReference type="ARBA" id="ARBA00022737"/>
    </source>
</evidence>
<dbReference type="SUPFAM" id="SSF57586">
    <property type="entry name" value="TNF receptor-like"/>
    <property type="match status" value="2"/>
</dbReference>
<keyword evidence="2" id="KW-0964">Secreted</keyword>
<keyword evidence="6" id="KW-1015">Disulfide bond</keyword>
<dbReference type="OrthoDB" id="11333at10239"/>
<reference evidence="16" key="3">
    <citation type="journal article" date="2021" name="Microorganisms">
        <title>Genomes of Anguillid Herpesvirus 1 Strains Reveal Evolutionary Disparities and Low Genetic Diversity in the Genus Cyprinivirus.</title>
        <authorList>
            <person name="Donohoe O."/>
            <person name="Zhang H."/>
            <person name="Delrez N."/>
            <person name="Gao Y."/>
            <person name="Suarez N.M."/>
            <person name="Davison A.J."/>
            <person name="Vanderplasschen A."/>
        </authorList>
    </citation>
    <scope>NUCLEOTIDE SEQUENCE</scope>
    <source>
        <strain evidence="10">500138</strain>
        <strain evidence="12">DK-200249</strain>
        <strain evidence="11">DK-2008-50-66-1</strain>
        <strain evidence="13">DK-205223-2</strain>
        <strain evidence="14">DK-206116-1</strain>
        <strain evidence="15">HVA 486123</strain>
        <strain evidence="16">UK N080</strain>
    </source>
</reference>
<reference evidence="16" key="4">
    <citation type="submission" date="2021-02" db="EMBL/GenBank/DDBJ databases">
        <authorList>
            <person name="Vanderplasschen A.F.C."/>
            <person name="Davison A.J."/>
        </authorList>
    </citation>
    <scope>NUCLEOTIDE SEQUENCE</scope>
    <source>
        <strain evidence="10">500138</strain>
        <strain evidence="12">DK-200249</strain>
        <strain evidence="11">DK-2008-50-66-1</strain>
        <strain evidence="13">DK-205223-2</strain>
        <strain evidence="14">DK-206116-1</strain>
        <strain evidence="15">HVA 486123</strain>
        <strain evidence="16">UK N080</strain>
    </source>
</reference>
<comment type="subcellular location">
    <subcellularLocation>
        <location evidence="1">Secreted</location>
    </subcellularLocation>
</comment>
<dbReference type="EMBL" id="MW580849">
    <property type="protein sequence ID" value="QRM16418.1"/>
    <property type="molecule type" value="Genomic_DNA"/>
</dbReference>
<dbReference type="InterPro" id="IPR001368">
    <property type="entry name" value="TNFR/NGFR_Cys_rich_reg"/>
</dbReference>
<evidence type="ECO:0000313" key="10">
    <source>
        <dbReference type="EMBL" id="QRM16418.1"/>
    </source>
</evidence>
<dbReference type="EMBL" id="MW580854">
    <property type="protein sequence ID" value="QRM17070.1"/>
    <property type="molecule type" value="Genomic_DNA"/>
</dbReference>
<evidence type="ECO:0000256" key="1">
    <source>
        <dbReference type="ARBA" id="ARBA00004613"/>
    </source>
</evidence>
<dbReference type="EMBL" id="MW580851">
    <property type="protein sequence ID" value="QRM16677.1"/>
    <property type="molecule type" value="Genomic_DNA"/>
</dbReference>
<keyword evidence="7" id="KW-0325">Glycoprotein</keyword>
<sequence>MFRGTLMVLACVAACFSEKVPTWTDPVTGLTCDRCPAGTHVVKQCTATTPTECGACPANHYTEFWNYLNRCLYCGVRCTEQQVEKSTCSATHNRVCECKPGYHIYADDFCLRHSTCPPGQGLLVAGTPTSNTRCGPCQAGYFSAEDSTEACKPHTPCKDTERSVPGTATQDTFCTSCQARKCDITAPPAPDKAVCDDAFIDFVERYPLNAKKAKNLMRKLRKMGKGKTIRESFQAIMAKRNDQPLACEVLSTLNDVDSDMGCRIKTFFLGWNEDEC</sequence>
<keyword evidence="17" id="KW-1185">Reference proteome</keyword>
<keyword evidence="5" id="KW-0677">Repeat</keyword>
<accession>A0A1J0REP7</accession>
<dbReference type="SMART" id="SM00208">
    <property type="entry name" value="TNFR"/>
    <property type="match status" value="4"/>
</dbReference>
<dbReference type="PANTHER" id="PTHR23097">
    <property type="entry name" value="TUMOR NECROSIS FACTOR RECEPTOR SUPERFAMILY MEMBER"/>
    <property type="match status" value="1"/>
</dbReference>
<dbReference type="GeneID" id="8683556"/>
<evidence type="ECO:0000259" key="8">
    <source>
        <dbReference type="PROSITE" id="PS50050"/>
    </source>
</evidence>
<reference evidence="9" key="2">
    <citation type="submission" date="2012-05" db="EMBL/GenBank/DDBJ databases">
        <authorList>
            <person name="van Beurden S.J."/>
            <person name="Gatherer D."/>
            <person name="Tuzi K."/>
            <person name="Herzyk P."/>
            <person name="Galbraith J."/>
            <person name="Peeters B.P.H."/>
            <person name="Rottier P.J.M."/>
            <person name="Engelsma M.Y."/>
            <person name="Davison A.J."/>
        </authorList>
    </citation>
    <scope>NUCLEOTIDE SEQUENCE</scope>
    <source>
        <strain evidence="9">500138</strain>
    </source>
</reference>
<accession>D2E8H5</accession>
<dbReference type="Pfam" id="PF00020">
    <property type="entry name" value="TNFR_c6"/>
    <property type="match status" value="3"/>
</dbReference>
<keyword evidence="3" id="KW-0053">Apoptosis</keyword>
<evidence type="ECO:0000256" key="7">
    <source>
        <dbReference type="ARBA" id="ARBA00023180"/>
    </source>
</evidence>
<dbReference type="Gene3D" id="2.10.50.10">
    <property type="entry name" value="Tumor Necrosis Factor Receptor, subunit A, domain 2"/>
    <property type="match status" value="3"/>
</dbReference>
<keyword evidence="4" id="KW-0732">Signal</keyword>
<dbReference type="EMBL" id="MW580850">
    <property type="protein sequence ID" value="QRM16545.1"/>
    <property type="molecule type" value="Genomic_DNA"/>
</dbReference>
<name>A0A1J0REP7_9VIRU</name>
<evidence type="ECO:0000313" key="11">
    <source>
        <dbReference type="EMBL" id="QRM16545.1"/>
    </source>
</evidence>
<dbReference type="EMBL" id="MW580855">
    <property type="protein sequence ID" value="QRM17200.1"/>
    <property type="molecule type" value="Genomic_DNA"/>
</dbReference>
<evidence type="ECO:0000256" key="6">
    <source>
        <dbReference type="ARBA" id="ARBA00023157"/>
    </source>
</evidence>
<reference evidence="9 17" key="1">
    <citation type="journal article" date="2010" name="J. Gen. Virol.">
        <title>Complete genome sequence and taxonomic position of anguillid herpesvirus 1.</title>
        <authorList>
            <person name="van Beurden S.J."/>
            <person name="Bossers A."/>
            <person name="Voorbergen-Laarman M.H."/>
            <person name="Haenen O.L."/>
            <person name="Peters S."/>
            <person name="Abma-Henkens M.H."/>
            <person name="Peeters B.P."/>
            <person name="Rottier P.J."/>
            <person name="Engelsma M.Y."/>
        </authorList>
    </citation>
    <scope>NUCLEOTIDE SEQUENCE [LARGE SCALE GENOMIC DNA]</scope>
    <source>
        <strain evidence="9">500138</strain>
        <strain evidence="17">Isolate Anguilla anguilla/Netherlands/500138/1998</strain>
    </source>
</reference>
<protein>
    <submittedName>
        <fullName evidence="16">Membrane protein ORF124</fullName>
    </submittedName>
</protein>
<dbReference type="KEGG" id="vg:8683556"/>
<evidence type="ECO:0000313" key="16">
    <source>
        <dbReference type="EMBL" id="QRM17200.1"/>
    </source>
</evidence>
<dbReference type="EMBL" id="FJ940765">
    <property type="protein sequence ID" value="ADA57887.1"/>
    <property type="molecule type" value="Genomic_DNA"/>
</dbReference>
<dbReference type="EMBL" id="MW580852">
    <property type="protein sequence ID" value="QRM16809.1"/>
    <property type="molecule type" value="Genomic_DNA"/>
</dbReference>
<evidence type="ECO:0000313" key="14">
    <source>
        <dbReference type="EMBL" id="QRM16939.1"/>
    </source>
</evidence>
<dbReference type="PROSITE" id="PS50050">
    <property type="entry name" value="TNFR_NGFR_2"/>
    <property type="match status" value="1"/>
</dbReference>
<organism evidence="16">
    <name type="scientific">Anguillid herpesvirus 1</name>
    <dbReference type="NCBI Taxonomy" id="150286"/>
    <lineage>
        <taxon>Viruses</taxon>
        <taxon>Duplodnaviria</taxon>
        <taxon>Heunggongvirae</taxon>
        <taxon>Peploviricota</taxon>
        <taxon>Herviviricetes</taxon>
        <taxon>Herpesvirales</taxon>
        <taxon>Alloherpesviridae</taxon>
        <taxon>Cyvirus</taxon>
        <taxon>Cyvirus anguillidallo1</taxon>
    </lineage>
</organism>
<evidence type="ECO:0000313" key="13">
    <source>
        <dbReference type="EMBL" id="QRM16809.1"/>
    </source>
</evidence>
<dbReference type="GO" id="GO:0005576">
    <property type="term" value="C:extracellular region"/>
    <property type="evidence" value="ECO:0007669"/>
    <property type="project" value="UniProtKB-SubCell"/>
</dbReference>
<evidence type="ECO:0000313" key="9">
    <source>
        <dbReference type="EMBL" id="ADA57887.1"/>
    </source>
</evidence>
<dbReference type="InterPro" id="IPR052459">
    <property type="entry name" value="TNFRSF_decoy_receptor"/>
</dbReference>
<evidence type="ECO:0000313" key="17">
    <source>
        <dbReference type="Proteomes" id="UP000011239"/>
    </source>
</evidence>
<feature type="domain" description="TNFR-Cys" evidence="8">
    <location>
        <begin position="55"/>
        <end position="96"/>
    </location>
</feature>
<dbReference type="PANTHER" id="PTHR23097:SF116">
    <property type="entry name" value="TUMOR NECROSIS FACTOR RECEPTOR SUPERFAMILY MEMBER 6B"/>
    <property type="match status" value="1"/>
</dbReference>
<dbReference type="EMBL" id="MW580853">
    <property type="protein sequence ID" value="QRM16939.1"/>
    <property type="molecule type" value="Genomic_DNA"/>
</dbReference>
<dbReference type="Proteomes" id="UP000011239">
    <property type="component" value="Segment"/>
</dbReference>
<evidence type="ECO:0000256" key="3">
    <source>
        <dbReference type="ARBA" id="ARBA00022703"/>
    </source>
</evidence>
<evidence type="ECO:0000256" key="4">
    <source>
        <dbReference type="ARBA" id="ARBA00022729"/>
    </source>
</evidence>
<evidence type="ECO:0000313" key="15">
    <source>
        <dbReference type="EMBL" id="QRM17070.1"/>
    </source>
</evidence>
<dbReference type="RefSeq" id="YP_003358263.1">
    <property type="nucleotide sequence ID" value="NC_013668.3"/>
</dbReference>
<evidence type="ECO:0000313" key="12">
    <source>
        <dbReference type="EMBL" id="QRM16677.1"/>
    </source>
</evidence>
<evidence type="ECO:0000256" key="2">
    <source>
        <dbReference type="ARBA" id="ARBA00022525"/>
    </source>
</evidence>